<reference evidence="3 4" key="1">
    <citation type="submission" date="2016-10" db="EMBL/GenBank/DDBJ databases">
        <authorList>
            <person name="de Groot N.N."/>
        </authorList>
    </citation>
    <scope>NUCLEOTIDE SEQUENCE [LARGE SCALE GENOMIC DNA]</scope>
    <source>
        <strain evidence="3 4">DSM 17794</strain>
    </source>
</reference>
<accession>A0A1I4YY95</accession>
<dbReference type="OrthoDB" id="1522859at2"/>
<dbReference type="Proteomes" id="UP000199153">
    <property type="component" value="Unassembled WGS sequence"/>
</dbReference>
<proteinExistence type="predicted"/>
<evidence type="ECO:0000256" key="1">
    <source>
        <dbReference type="SAM" id="SignalP"/>
    </source>
</evidence>
<dbReference type="EMBL" id="FOVL01000004">
    <property type="protein sequence ID" value="SFN42994.1"/>
    <property type="molecule type" value="Genomic_DNA"/>
</dbReference>
<evidence type="ECO:0000259" key="2">
    <source>
        <dbReference type="Pfam" id="PF03544"/>
    </source>
</evidence>
<gene>
    <name evidence="3" type="ORF">SAMN05660413_01033</name>
</gene>
<feature type="domain" description="TonB C-terminal" evidence="2">
    <location>
        <begin position="188"/>
        <end position="243"/>
    </location>
</feature>
<keyword evidence="1" id="KW-0732">Signal</keyword>
<dbReference type="RefSeq" id="WP_093406737.1">
    <property type="nucleotide sequence ID" value="NZ_FOVL01000004.1"/>
</dbReference>
<keyword evidence="4" id="KW-1185">Reference proteome</keyword>
<organism evidence="3 4">
    <name type="scientific">Salegentibacter flavus</name>
    <dbReference type="NCBI Taxonomy" id="287099"/>
    <lineage>
        <taxon>Bacteria</taxon>
        <taxon>Pseudomonadati</taxon>
        <taxon>Bacteroidota</taxon>
        <taxon>Flavobacteriia</taxon>
        <taxon>Flavobacteriales</taxon>
        <taxon>Flavobacteriaceae</taxon>
        <taxon>Salegentibacter</taxon>
    </lineage>
</organism>
<feature type="signal peptide" evidence="1">
    <location>
        <begin position="1"/>
        <end position="18"/>
    </location>
</feature>
<dbReference type="STRING" id="287099.SAMN05660413_01033"/>
<dbReference type="GO" id="GO:0055085">
    <property type="term" value="P:transmembrane transport"/>
    <property type="evidence" value="ECO:0007669"/>
    <property type="project" value="InterPro"/>
</dbReference>
<dbReference type="Pfam" id="PF03544">
    <property type="entry name" value="TonB_C"/>
    <property type="match status" value="1"/>
</dbReference>
<evidence type="ECO:0000313" key="4">
    <source>
        <dbReference type="Proteomes" id="UP000199153"/>
    </source>
</evidence>
<dbReference type="AlphaFoldDB" id="A0A1I4YY95"/>
<sequence length="248" mass="27720">MKYFAILFLMLVFPTANSQESKASGKIVPFKLVEQPPVFEGCEDEDRDCTLQKITNFFVMEFNRKVLPDNLEETDLAIKIILDEAGALTWQRIATDSPEVEAEAIRSLKVLPTLTPAMHNGTEVGVIIDFAVKLGYGDLADSQVDTPPFPDECKSSEVKKECLSKFIQSFVNKNVEIPKVKKGGHFAELSFVIDAEGKVAEIKVTGETEKLNRALLTVIKKLPQIHPATKNGQKVPYPLRLPIYIEKR</sequence>
<dbReference type="InterPro" id="IPR037682">
    <property type="entry name" value="TonB_C"/>
</dbReference>
<protein>
    <submittedName>
        <fullName evidence="3">TonB protein C-terminal</fullName>
    </submittedName>
</protein>
<dbReference type="SUPFAM" id="SSF74653">
    <property type="entry name" value="TolA/TonB C-terminal domain"/>
    <property type="match status" value="1"/>
</dbReference>
<dbReference type="Gene3D" id="3.30.1150.10">
    <property type="match status" value="1"/>
</dbReference>
<evidence type="ECO:0000313" key="3">
    <source>
        <dbReference type="EMBL" id="SFN42994.1"/>
    </source>
</evidence>
<name>A0A1I4YY95_9FLAO</name>
<feature type="chain" id="PRO_5011739532" evidence="1">
    <location>
        <begin position="19"/>
        <end position="248"/>
    </location>
</feature>